<evidence type="ECO:0000313" key="3">
    <source>
        <dbReference type="Proteomes" id="UP000296159"/>
    </source>
</evidence>
<dbReference type="EMBL" id="QDKH01000047">
    <property type="protein sequence ID" value="PWC09645.1"/>
    <property type="molecule type" value="Genomic_DNA"/>
</dbReference>
<evidence type="ECO:0000313" key="2">
    <source>
        <dbReference type="EMBL" id="PWC09645.1"/>
    </source>
</evidence>
<keyword evidence="3" id="KW-1185">Reference proteome</keyword>
<gene>
    <name evidence="2" type="ORF">DDT56_23480</name>
</gene>
<dbReference type="RefSeq" id="WP_136168753.1">
    <property type="nucleotide sequence ID" value="NZ_KZ819109.1"/>
</dbReference>
<protein>
    <submittedName>
        <fullName evidence="2">Uncharacterized protein</fullName>
    </submittedName>
</protein>
<comment type="caution">
    <text evidence="2">The sequence shown here is derived from an EMBL/GenBank/DDBJ whole genome shotgun (WGS) entry which is preliminary data.</text>
</comment>
<name>A0A2U1TJS2_9GAMM</name>
<feature type="region of interest" description="Disordered" evidence="1">
    <location>
        <begin position="1"/>
        <end position="20"/>
    </location>
</feature>
<organism evidence="2 3">
    <name type="scientific">Brenneria corticis</name>
    <dbReference type="NCBI Taxonomy" id="2173106"/>
    <lineage>
        <taxon>Bacteria</taxon>
        <taxon>Pseudomonadati</taxon>
        <taxon>Pseudomonadota</taxon>
        <taxon>Gammaproteobacteria</taxon>
        <taxon>Enterobacterales</taxon>
        <taxon>Pectobacteriaceae</taxon>
        <taxon>Brenneria</taxon>
    </lineage>
</organism>
<evidence type="ECO:0000256" key="1">
    <source>
        <dbReference type="SAM" id="MobiDB-lite"/>
    </source>
</evidence>
<proteinExistence type="predicted"/>
<accession>A0A2U1TJS2</accession>
<dbReference type="Proteomes" id="UP000296159">
    <property type="component" value="Unassembled WGS sequence"/>
</dbReference>
<reference evidence="2 3" key="1">
    <citation type="submission" date="2018-04" db="EMBL/GenBank/DDBJ databases">
        <title>Brenneria corticis sp.nov.</title>
        <authorList>
            <person name="Li Y."/>
        </authorList>
    </citation>
    <scope>NUCLEOTIDE SEQUENCE [LARGE SCALE GENOMIC DNA]</scope>
    <source>
        <strain evidence="2 3">CFCC 11842</strain>
    </source>
</reference>
<dbReference type="AlphaFoldDB" id="A0A2U1TJS2"/>
<sequence length="224" mass="23263">MGGGGGGSTEVKETTQQQAAAEVAKQQWDLYQNELKPYENLFMDKVDSLNDEQKYTDIAGDVNLGYQQAFGRARQQTADNLTSAGVDPSSGKFQSALGDLAEDQVAGTIDATARSQTDQQNKYIAGLQDVQAVGAGQKAEALQSYQGIAAAANQKALSDAQSSLSKQAANQQLVGAVGGALTSYGLKDVTSSSPTPGLSSSSGVFGGLSGNNSWNGSNYSNLKY</sequence>